<evidence type="ECO:0000313" key="1">
    <source>
        <dbReference type="EMBL" id="AWH86752.1"/>
    </source>
</evidence>
<evidence type="ECO:0000313" key="2">
    <source>
        <dbReference type="Proteomes" id="UP000244929"/>
    </source>
</evidence>
<dbReference type="RefSeq" id="WP_108779474.1">
    <property type="nucleotide sequence ID" value="NZ_CP029186.1"/>
</dbReference>
<organism evidence="1 2">
    <name type="scientific">Flavobacterium album</name>
    <dbReference type="NCBI Taxonomy" id="2175091"/>
    <lineage>
        <taxon>Bacteria</taxon>
        <taxon>Pseudomonadati</taxon>
        <taxon>Bacteroidota</taxon>
        <taxon>Flavobacteriia</taxon>
        <taxon>Flavobacteriales</taxon>
        <taxon>Flavobacteriaceae</taxon>
        <taxon>Flavobacterium</taxon>
    </lineage>
</organism>
<dbReference type="Proteomes" id="UP000244929">
    <property type="component" value="Chromosome"/>
</dbReference>
<proteinExistence type="predicted"/>
<accession>A0A2S1R2B5</accession>
<gene>
    <name evidence="1" type="ORF">HYN59_17275</name>
</gene>
<keyword evidence="2" id="KW-1185">Reference proteome</keyword>
<reference evidence="1 2" key="1">
    <citation type="submission" date="2018-04" db="EMBL/GenBank/DDBJ databases">
        <title>Genome sequencing of Flavobacterium sp. HYN0059.</title>
        <authorList>
            <person name="Yi H."/>
            <person name="Baek C."/>
        </authorList>
    </citation>
    <scope>NUCLEOTIDE SEQUENCE [LARGE SCALE GENOMIC DNA]</scope>
    <source>
        <strain evidence="1 2">HYN0059</strain>
    </source>
</reference>
<name>A0A2S1R2B5_9FLAO</name>
<dbReference type="OrthoDB" id="1451427at2"/>
<dbReference type="EMBL" id="CP029186">
    <property type="protein sequence ID" value="AWH86752.1"/>
    <property type="molecule type" value="Genomic_DNA"/>
</dbReference>
<sequence>MKKKWFILLIIGLVIFSIFNQIDARKHGWEDFKKFNTTNINGIITEVKVFSKGSFFSLENGSEYIFNPYVDKNDNNNNDEDYSIFQYFAKKGDSIAKPAKSDRLYLFKNGKRYVYRFTIVSN</sequence>
<protein>
    <submittedName>
        <fullName evidence="1">Uncharacterized protein</fullName>
    </submittedName>
</protein>
<dbReference type="KEGG" id="falb:HYN59_17275"/>
<dbReference type="AlphaFoldDB" id="A0A2S1R2B5"/>